<evidence type="ECO:0000313" key="3">
    <source>
        <dbReference type="EMBL" id="EKF21310.1"/>
    </source>
</evidence>
<evidence type="ECO:0000256" key="2">
    <source>
        <dbReference type="ARBA" id="ARBA00022598"/>
    </source>
</evidence>
<organism evidence="3 4">
    <name type="scientific">Mycolicibacterium hassiacum (strain DSM 44199 / CIP 105218 / JCM 12690 / 3849)</name>
    <name type="common">Mycobacterium hassiacum</name>
    <dbReference type="NCBI Taxonomy" id="1122247"/>
    <lineage>
        <taxon>Bacteria</taxon>
        <taxon>Bacillati</taxon>
        <taxon>Actinomycetota</taxon>
        <taxon>Actinomycetes</taxon>
        <taxon>Mycobacteriales</taxon>
        <taxon>Mycobacteriaceae</taxon>
        <taxon>Mycolicibacterium</taxon>
    </lineage>
</organism>
<dbReference type="AlphaFoldDB" id="K5B9Y7"/>
<dbReference type="Gene3D" id="3.40.50.12780">
    <property type="entry name" value="N-terminal domain of ligase-like"/>
    <property type="match status" value="1"/>
</dbReference>
<reference evidence="3 4" key="1">
    <citation type="journal article" date="2012" name="J. Bacteriol.">
        <title>Genome sequence of Mycobacterium hassiacum DSM 44199, a rare source of heat-stable mycobacterial proteins.</title>
        <authorList>
            <person name="Tiago I."/>
            <person name="Maranha A."/>
            <person name="Mendes V."/>
            <person name="Alarico S."/>
            <person name="Moynihan P.J."/>
            <person name="Clarke A.J."/>
            <person name="Macedo-Ribeiro S."/>
            <person name="Pereira P.J."/>
            <person name="Empadinhas N."/>
        </authorList>
    </citation>
    <scope>NUCLEOTIDE SEQUENCE [LARGE SCALE GENOMIC DNA]</scope>
    <source>
        <strain evidence="4">DSM 44199 / CIP 105218 / JCM 12690 / 3849</strain>
    </source>
</reference>
<dbReference type="Gene3D" id="3.30.300.30">
    <property type="match status" value="1"/>
</dbReference>
<dbReference type="EMBL" id="AMRA01000150">
    <property type="protein sequence ID" value="EKF21310.1"/>
    <property type="molecule type" value="Genomic_DNA"/>
</dbReference>
<dbReference type="GO" id="GO:0031956">
    <property type="term" value="F:medium-chain fatty acid-CoA ligase activity"/>
    <property type="evidence" value="ECO:0007669"/>
    <property type="project" value="TreeGrafter"/>
</dbReference>
<dbReference type="PATRIC" id="fig|1122247.3.peg.4525"/>
<dbReference type="Pfam" id="PF00501">
    <property type="entry name" value="AMP-binding"/>
    <property type="match status" value="1"/>
</dbReference>
<name>K5B9Y7_MYCHD</name>
<sequence length="562" mass="60948">MTSRQPIGPYSPDQIDDFYATGQWKEVNLTDLLRLRAETHGKKVFVTDGVRSMTFAEVFAASQRLALGLHRRGLRAGDRVAVQLPNWAEFVVVTAALARIGAVMVPIMPIYRREEVGHVVVDAGIRMAFAPVGFGKFDYLPMYEDIRRDSPTLTDIVAVRAAEHEHAGLADRDILVLDALLPDAQPAQVDAEIDFRADPDELFVIVYTSGTTSAPKGCMHTFNTYAAGARALTEAFGHTENDVQFGPSPITHTTGLVTSLLLPLLVGAATHLMPSWDPKRAVEEIERYRCTAAVTATTFLQTLIAAAEEIPDADLSSLRVWTCAGSPIPAAVVQNAKKKLPGTTILSLYGRSENLCTTTCTITDDPRRAVTSDGAALPGAEVKIVGPDGLEVPRGTEGDIAYRGPSHMLGYLNNPAETAKLYTPDGFSRSGDLGVMDQDGYVRVTGRIKDIVIRGGMNISAREIEDRLAAHPDLTAVAVVGMPDERLGEKVCCFVVPREGRRAPTVEDLREFLVGQGVAIQKTPERVIAVEALPMTATGKVQKHILRDRVRAELAATGRSYR</sequence>
<comment type="similarity">
    <text evidence="1">Belongs to the ATP-dependent AMP-binding enzyme family.</text>
</comment>
<evidence type="ECO:0000313" key="4">
    <source>
        <dbReference type="Proteomes" id="UP000006265"/>
    </source>
</evidence>
<dbReference type="InterPro" id="IPR025110">
    <property type="entry name" value="AMP-bd_C"/>
</dbReference>
<dbReference type="PANTHER" id="PTHR43201">
    <property type="entry name" value="ACYL-COA SYNTHETASE"/>
    <property type="match status" value="1"/>
</dbReference>
<dbReference type="PROSITE" id="PS00455">
    <property type="entry name" value="AMP_BINDING"/>
    <property type="match status" value="1"/>
</dbReference>
<dbReference type="InterPro" id="IPR045851">
    <property type="entry name" value="AMP-bd_C_sf"/>
</dbReference>
<dbReference type="STRING" id="1122247.GCA_000379865_03605"/>
<comment type="caution">
    <text evidence="3">The sequence shown here is derived from an EMBL/GenBank/DDBJ whole genome shotgun (WGS) entry which is preliminary data.</text>
</comment>
<dbReference type="Proteomes" id="UP000006265">
    <property type="component" value="Unassembled WGS sequence"/>
</dbReference>
<keyword evidence="4" id="KW-1185">Reference proteome</keyword>
<keyword evidence="2" id="KW-0436">Ligase</keyword>
<dbReference type="Pfam" id="PF13193">
    <property type="entry name" value="AMP-binding_C"/>
    <property type="match status" value="1"/>
</dbReference>
<evidence type="ECO:0000256" key="1">
    <source>
        <dbReference type="ARBA" id="ARBA00006432"/>
    </source>
</evidence>
<dbReference type="InterPro" id="IPR042099">
    <property type="entry name" value="ANL_N_sf"/>
</dbReference>
<dbReference type="GO" id="GO:0006631">
    <property type="term" value="P:fatty acid metabolic process"/>
    <property type="evidence" value="ECO:0007669"/>
    <property type="project" value="TreeGrafter"/>
</dbReference>
<dbReference type="SUPFAM" id="SSF56801">
    <property type="entry name" value="Acetyl-CoA synthetase-like"/>
    <property type="match status" value="1"/>
</dbReference>
<gene>
    <name evidence="3" type="ORF">C731_4726</name>
</gene>
<proteinExistence type="inferred from homology"/>
<dbReference type="InterPro" id="IPR020845">
    <property type="entry name" value="AMP-binding_CS"/>
</dbReference>
<dbReference type="RefSeq" id="WP_005632358.1">
    <property type="nucleotide sequence ID" value="NZ_AMRA01000150.1"/>
</dbReference>
<dbReference type="eggNOG" id="COG0318">
    <property type="taxonomic scope" value="Bacteria"/>
</dbReference>
<dbReference type="PANTHER" id="PTHR43201:SF5">
    <property type="entry name" value="MEDIUM-CHAIN ACYL-COA LIGASE ACSF2, MITOCHONDRIAL"/>
    <property type="match status" value="1"/>
</dbReference>
<dbReference type="InterPro" id="IPR000873">
    <property type="entry name" value="AMP-dep_synth/lig_dom"/>
</dbReference>
<protein>
    <submittedName>
        <fullName evidence="3">AMP-binding enzyme family protein</fullName>
    </submittedName>
</protein>
<dbReference type="OrthoDB" id="9803968at2"/>
<accession>K5B9Y7</accession>